<keyword evidence="7" id="KW-1185">Reference proteome</keyword>
<evidence type="ECO:0000256" key="5">
    <source>
        <dbReference type="SAM" id="Phobius"/>
    </source>
</evidence>
<feature type="transmembrane region" description="Helical" evidence="5">
    <location>
        <begin position="64"/>
        <end position="84"/>
    </location>
</feature>
<keyword evidence="3 5" id="KW-1133">Transmembrane helix</keyword>
<reference evidence="6 7" key="1">
    <citation type="submission" date="2013-11" db="EMBL/GenBank/DDBJ databases">
        <title>Draft genome of the bovine lungworm Dictyocaulus viviparus.</title>
        <authorList>
            <person name="Mitreva M."/>
        </authorList>
    </citation>
    <scope>NUCLEOTIDE SEQUENCE [LARGE SCALE GENOMIC DNA]</scope>
    <source>
        <strain evidence="6 7">HannoverDv2000</strain>
    </source>
</reference>
<dbReference type="AlphaFoldDB" id="A0A0D8X7B7"/>
<feature type="transmembrane region" description="Helical" evidence="5">
    <location>
        <begin position="20"/>
        <end position="43"/>
    </location>
</feature>
<keyword evidence="4 5" id="KW-0472">Membrane</keyword>
<protein>
    <submittedName>
        <fullName evidence="6">Tetraspanin family protein</fullName>
    </submittedName>
</protein>
<accession>A0A0D8X7B7</accession>
<organism evidence="6 7">
    <name type="scientific">Dictyocaulus viviparus</name>
    <name type="common">Bovine lungworm</name>
    <dbReference type="NCBI Taxonomy" id="29172"/>
    <lineage>
        <taxon>Eukaryota</taxon>
        <taxon>Metazoa</taxon>
        <taxon>Ecdysozoa</taxon>
        <taxon>Nematoda</taxon>
        <taxon>Chromadorea</taxon>
        <taxon>Rhabditida</taxon>
        <taxon>Rhabditina</taxon>
        <taxon>Rhabditomorpha</taxon>
        <taxon>Strongyloidea</taxon>
        <taxon>Metastrongylidae</taxon>
        <taxon>Dictyocaulus</taxon>
    </lineage>
</organism>
<dbReference type="OrthoDB" id="438211at2759"/>
<evidence type="ECO:0000256" key="3">
    <source>
        <dbReference type="ARBA" id="ARBA00022989"/>
    </source>
</evidence>
<keyword evidence="2 5" id="KW-0812">Transmembrane</keyword>
<dbReference type="Pfam" id="PF00335">
    <property type="entry name" value="Tetraspanin"/>
    <property type="match status" value="1"/>
</dbReference>
<evidence type="ECO:0000256" key="1">
    <source>
        <dbReference type="ARBA" id="ARBA00004141"/>
    </source>
</evidence>
<dbReference type="GO" id="GO:0016020">
    <property type="term" value="C:membrane"/>
    <property type="evidence" value="ECO:0007669"/>
    <property type="project" value="UniProtKB-SubCell"/>
</dbReference>
<dbReference type="EMBL" id="KN717213">
    <property type="protein sequence ID" value="KJH40440.1"/>
    <property type="molecule type" value="Genomic_DNA"/>
</dbReference>
<evidence type="ECO:0000256" key="4">
    <source>
        <dbReference type="ARBA" id="ARBA00023136"/>
    </source>
</evidence>
<reference evidence="7" key="2">
    <citation type="journal article" date="2016" name="Sci. Rep.">
        <title>Dictyocaulus viviparus genome, variome and transcriptome elucidate lungworm biology and support future intervention.</title>
        <authorList>
            <person name="McNulty S.N."/>
            <person name="Strube C."/>
            <person name="Rosa B.A."/>
            <person name="Martin J.C."/>
            <person name="Tyagi R."/>
            <person name="Choi Y.J."/>
            <person name="Wang Q."/>
            <person name="Hallsworth Pepin K."/>
            <person name="Zhang X."/>
            <person name="Ozersky P."/>
            <person name="Wilson R.K."/>
            <person name="Sternberg P.W."/>
            <person name="Gasser R.B."/>
            <person name="Mitreva M."/>
        </authorList>
    </citation>
    <scope>NUCLEOTIDE SEQUENCE [LARGE SCALE GENOMIC DNA]</scope>
    <source>
        <strain evidence="7">HannoverDv2000</strain>
    </source>
</reference>
<comment type="subcellular location">
    <subcellularLocation>
        <location evidence="1">Membrane</location>
        <topology evidence="1">Multi-pass membrane protein</topology>
    </subcellularLocation>
</comment>
<feature type="transmembrane region" description="Helical" evidence="5">
    <location>
        <begin position="90"/>
        <end position="115"/>
    </location>
</feature>
<proteinExistence type="predicted"/>
<evidence type="ECO:0000313" key="6">
    <source>
        <dbReference type="EMBL" id="KJH40440.1"/>
    </source>
</evidence>
<gene>
    <name evidence="6" type="ORF">DICVIV_13606</name>
</gene>
<sequence length="179" mass="20239">MGTFGFWSAYGALGRTIRSLYFFSSTCIIVYSIVCMAYGAWLVSTRGQYSELLAPSLYVDVARILVVVSALALINQIVCIFSIYKELRFWIYASSIAALIIFIMLFIGGIMGLVFRSQLITQIPLRLKMLTSLKELYGTTDMQKITDAWDQLQSNVRSISLIISILLSFKKKIDQLIKM</sequence>
<dbReference type="STRING" id="29172.A0A0D8X7B7"/>
<dbReference type="Proteomes" id="UP000053766">
    <property type="component" value="Unassembled WGS sequence"/>
</dbReference>
<name>A0A0D8X7B7_DICVI</name>
<evidence type="ECO:0000313" key="7">
    <source>
        <dbReference type="Proteomes" id="UP000053766"/>
    </source>
</evidence>
<evidence type="ECO:0000256" key="2">
    <source>
        <dbReference type="ARBA" id="ARBA00022692"/>
    </source>
</evidence>
<dbReference type="InterPro" id="IPR018499">
    <property type="entry name" value="Tetraspanin/Peripherin"/>
</dbReference>